<name>A0AAD2GX26_9AGAR</name>
<accession>A0AAD2GX26</accession>
<evidence type="ECO:0000313" key="2">
    <source>
        <dbReference type="Proteomes" id="UP001295794"/>
    </source>
</evidence>
<dbReference type="AlphaFoldDB" id="A0AAD2GX26"/>
<keyword evidence="2" id="KW-1185">Reference proteome</keyword>
<evidence type="ECO:0000313" key="1">
    <source>
        <dbReference type="EMBL" id="CAK5263792.1"/>
    </source>
</evidence>
<evidence type="ECO:0008006" key="3">
    <source>
        <dbReference type="Google" id="ProtNLM"/>
    </source>
</evidence>
<comment type="caution">
    <text evidence="1">The sequence shown here is derived from an EMBL/GenBank/DDBJ whole genome shotgun (WGS) entry which is preliminary data.</text>
</comment>
<feature type="non-terminal residue" evidence="1">
    <location>
        <position position="1"/>
    </location>
</feature>
<protein>
    <recommendedName>
        <fullName evidence="3">F-box domain-containing protein</fullName>
    </recommendedName>
</protein>
<dbReference type="EMBL" id="CAVNYO010000045">
    <property type="protein sequence ID" value="CAK5263792.1"/>
    <property type="molecule type" value="Genomic_DNA"/>
</dbReference>
<sequence>SLTMMKPDVLAVQVTSNKEGKPPSAVYSLPPEILAEIFIACVPSVREEIHRRRIDYDSAPWVLVRVCRRWRHLALETPPLWSQIVIHEGNPPMPLQYERGGYYSTQASREALTTLNPLPALRFLAERGTRFRIRARFSPDRWPAQAFLHDGQRAVFDAVCGLFSRWGDVSLEICPELVYRLLELRGPAPLLTRLHLRIEDLMDDDVDEAAARTEREIARVFEPATALQNLSVLCWTIYPPIGIAHGHRLTRYQAQGTWKQHEPIVQLLINVVELSLDVTEPPMDPPHTVIFLPKLKRLHLSTWACLDHITTPALAALSLGHNYSPVDAPQLLSLVARSECSGSLHSVSTSFPSLNDMEVLACLPHVAHLGFVFPKVDIGFILPTCRFLHVREADAAGPVLPGMTSLLVSWPYDAVHAPIIAAIESRWRSPHCHLRSVVLLYTAERVMPDDVREALETLRSEGLDLRLIFGESAREMTLQLAFIEVFP</sequence>
<dbReference type="Proteomes" id="UP001295794">
    <property type="component" value="Unassembled WGS sequence"/>
</dbReference>
<reference evidence="1" key="1">
    <citation type="submission" date="2023-11" db="EMBL/GenBank/DDBJ databases">
        <authorList>
            <person name="De Vega J J."/>
            <person name="De Vega J J."/>
        </authorList>
    </citation>
    <scope>NUCLEOTIDE SEQUENCE</scope>
</reference>
<gene>
    <name evidence="1" type="ORF">MYCIT1_LOCUS3449</name>
</gene>
<organism evidence="1 2">
    <name type="scientific">Mycena citricolor</name>
    <dbReference type="NCBI Taxonomy" id="2018698"/>
    <lineage>
        <taxon>Eukaryota</taxon>
        <taxon>Fungi</taxon>
        <taxon>Dikarya</taxon>
        <taxon>Basidiomycota</taxon>
        <taxon>Agaricomycotina</taxon>
        <taxon>Agaricomycetes</taxon>
        <taxon>Agaricomycetidae</taxon>
        <taxon>Agaricales</taxon>
        <taxon>Marasmiineae</taxon>
        <taxon>Mycenaceae</taxon>
        <taxon>Mycena</taxon>
    </lineage>
</organism>
<proteinExistence type="predicted"/>